<comment type="caution">
    <text evidence="2">The sequence shown here is derived from an EMBL/GenBank/DDBJ whole genome shotgun (WGS) entry which is preliminary data.</text>
</comment>
<gene>
    <name evidence="2" type="ORF">SDC9_165815</name>
</gene>
<proteinExistence type="predicted"/>
<organism evidence="2">
    <name type="scientific">bioreactor metagenome</name>
    <dbReference type="NCBI Taxonomy" id="1076179"/>
    <lineage>
        <taxon>unclassified sequences</taxon>
        <taxon>metagenomes</taxon>
        <taxon>ecological metagenomes</taxon>
    </lineage>
</organism>
<accession>A0A645FVG6</accession>
<dbReference type="AlphaFoldDB" id="A0A645FVG6"/>
<sequence>MLLRRRDEHPQPFYAFVEPGPFFRPDPQERPEHQQHHHAQERSRKRQEVHVKAARRSRETGAGRDKQEDGGKKEPDEEFRDKAALSGGKGQ</sequence>
<feature type="compositionally biased region" description="Basic and acidic residues" evidence="1">
    <location>
        <begin position="26"/>
        <end position="83"/>
    </location>
</feature>
<feature type="compositionally biased region" description="Basic and acidic residues" evidence="1">
    <location>
        <begin position="1"/>
        <end position="10"/>
    </location>
</feature>
<feature type="region of interest" description="Disordered" evidence="1">
    <location>
        <begin position="1"/>
        <end position="91"/>
    </location>
</feature>
<dbReference type="EMBL" id="VSSQ01065786">
    <property type="protein sequence ID" value="MPN18455.1"/>
    <property type="molecule type" value="Genomic_DNA"/>
</dbReference>
<protein>
    <submittedName>
        <fullName evidence="2">Uncharacterized protein</fullName>
    </submittedName>
</protein>
<name>A0A645FVG6_9ZZZZ</name>
<reference evidence="2" key="1">
    <citation type="submission" date="2019-08" db="EMBL/GenBank/DDBJ databases">
        <authorList>
            <person name="Kucharzyk K."/>
            <person name="Murdoch R.W."/>
            <person name="Higgins S."/>
            <person name="Loffler F."/>
        </authorList>
    </citation>
    <scope>NUCLEOTIDE SEQUENCE</scope>
</reference>
<evidence type="ECO:0000313" key="2">
    <source>
        <dbReference type="EMBL" id="MPN18455.1"/>
    </source>
</evidence>
<evidence type="ECO:0000256" key="1">
    <source>
        <dbReference type="SAM" id="MobiDB-lite"/>
    </source>
</evidence>